<reference evidence="2 3" key="2">
    <citation type="submission" date="2018-11" db="EMBL/GenBank/DDBJ databases">
        <authorList>
            <consortium name="Pathogen Informatics"/>
        </authorList>
    </citation>
    <scope>NUCLEOTIDE SEQUENCE [LARGE SCALE GENOMIC DNA]</scope>
</reference>
<sequence>RRASIIDTSIVIIITIVAVVNDDDIVNSPTTHEASTFILSVMVRVMRVEGK</sequence>
<organism evidence="4">
    <name type="scientific">Hydatigena taeniaeformis</name>
    <name type="common">Feline tapeworm</name>
    <name type="synonym">Taenia taeniaeformis</name>
    <dbReference type="NCBI Taxonomy" id="6205"/>
    <lineage>
        <taxon>Eukaryota</taxon>
        <taxon>Metazoa</taxon>
        <taxon>Spiralia</taxon>
        <taxon>Lophotrochozoa</taxon>
        <taxon>Platyhelminthes</taxon>
        <taxon>Cestoda</taxon>
        <taxon>Eucestoda</taxon>
        <taxon>Cyclophyllidea</taxon>
        <taxon>Taeniidae</taxon>
        <taxon>Hydatigera</taxon>
    </lineage>
</organism>
<feature type="chain" id="PRO_5043133147" evidence="1">
    <location>
        <begin position="23"/>
        <end position="51"/>
    </location>
</feature>
<dbReference type="EMBL" id="UYWX01008827">
    <property type="protein sequence ID" value="VDM27570.1"/>
    <property type="molecule type" value="Genomic_DNA"/>
</dbReference>
<protein>
    <submittedName>
        <fullName evidence="4">Secreted protein</fullName>
    </submittedName>
</protein>
<keyword evidence="1" id="KW-0732">Signal</keyword>
<evidence type="ECO:0000313" key="3">
    <source>
        <dbReference type="Proteomes" id="UP000274429"/>
    </source>
</evidence>
<accession>A0A0R3WYB4</accession>
<dbReference type="Proteomes" id="UP000274429">
    <property type="component" value="Unassembled WGS sequence"/>
</dbReference>
<feature type="signal peptide" evidence="1">
    <location>
        <begin position="1"/>
        <end position="22"/>
    </location>
</feature>
<gene>
    <name evidence="2" type="ORF">TTAC_LOCUS5740</name>
</gene>
<dbReference type="AlphaFoldDB" id="A0A0R3WYB4"/>
<proteinExistence type="predicted"/>
<evidence type="ECO:0000313" key="4">
    <source>
        <dbReference type="WBParaSite" id="TTAC_0000575401-mRNA-1"/>
    </source>
</evidence>
<reference evidence="4" key="1">
    <citation type="submission" date="2017-02" db="UniProtKB">
        <authorList>
            <consortium name="WormBaseParasite"/>
        </authorList>
    </citation>
    <scope>IDENTIFICATION</scope>
</reference>
<dbReference type="WBParaSite" id="TTAC_0000575401-mRNA-1">
    <property type="protein sequence ID" value="TTAC_0000575401-mRNA-1"/>
    <property type="gene ID" value="TTAC_0000575401"/>
</dbReference>
<keyword evidence="3" id="KW-1185">Reference proteome</keyword>
<evidence type="ECO:0000313" key="2">
    <source>
        <dbReference type="EMBL" id="VDM27570.1"/>
    </source>
</evidence>
<name>A0A0R3WYB4_HYDTA</name>
<evidence type="ECO:0000256" key="1">
    <source>
        <dbReference type="SAM" id="SignalP"/>
    </source>
</evidence>